<reference evidence="1 2" key="1">
    <citation type="submission" date="2019-10" db="EMBL/GenBank/DDBJ databases">
        <title>Nocardia macrotermitis sp. nov. and Nocardia aurantia sp. nov., isolated from the gut of fungus growing-termite Macrotermes natalensis.</title>
        <authorList>
            <person name="Benndorf R."/>
            <person name="Schwitalla J."/>
            <person name="Martin K."/>
            <person name="De Beer W."/>
            <person name="Kaster A.-K."/>
            <person name="Vollmers J."/>
            <person name="Poulsen M."/>
            <person name="Beemelmanns C."/>
        </authorList>
    </citation>
    <scope>NUCLEOTIDE SEQUENCE [LARGE SCALE GENOMIC DNA]</scope>
    <source>
        <strain evidence="1 2">RB20</strain>
    </source>
</reference>
<dbReference type="Gene3D" id="1.10.287.1060">
    <property type="entry name" value="ESAT-6-like"/>
    <property type="match status" value="1"/>
</dbReference>
<evidence type="ECO:0008006" key="3">
    <source>
        <dbReference type="Google" id="ProtNLM"/>
    </source>
</evidence>
<gene>
    <name evidence="1" type="ORF">NRB20_26270</name>
</gene>
<comment type="caution">
    <text evidence="1">The sequence shown here is derived from an EMBL/GenBank/DDBJ whole genome shotgun (WGS) entry which is preliminary data.</text>
</comment>
<accession>A0A7K0D1F8</accession>
<dbReference type="AlphaFoldDB" id="A0A7K0D1F8"/>
<evidence type="ECO:0000313" key="2">
    <source>
        <dbReference type="Proteomes" id="UP000438448"/>
    </source>
</evidence>
<sequence>MAESVELNPEGLRKSATEFEGVSATTKAILDKLQGASAAKGAPWGDDKNGKKFAEGEKGYITNRDGMFNTLSQLVTVFADNANNLRDSANTFEQNEKNSSQ</sequence>
<dbReference type="SUPFAM" id="SSF140453">
    <property type="entry name" value="EsxAB dimer-like"/>
    <property type="match status" value="1"/>
</dbReference>
<organism evidence="1 2">
    <name type="scientific">Nocardia macrotermitis</name>
    <dbReference type="NCBI Taxonomy" id="2585198"/>
    <lineage>
        <taxon>Bacteria</taxon>
        <taxon>Bacillati</taxon>
        <taxon>Actinomycetota</taxon>
        <taxon>Actinomycetes</taxon>
        <taxon>Mycobacteriales</taxon>
        <taxon>Nocardiaceae</taxon>
        <taxon>Nocardia</taxon>
    </lineage>
</organism>
<dbReference type="Proteomes" id="UP000438448">
    <property type="component" value="Unassembled WGS sequence"/>
</dbReference>
<protein>
    <recommendedName>
        <fullName evidence="3">WXG100 family type VII secretion target</fullName>
    </recommendedName>
</protein>
<keyword evidence="2" id="KW-1185">Reference proteome</keyword>
<dbReference type="OrthoDB" id="4560721at2"/>
<dbReference type="RefSeq" id="WP_153410372.1">
    <property type="nucleotide sequence ID" value="NZ_WEGK01000005.1"/>
</dbReference>
<proteinExistence type="predicted"/>
<dbReference type="InterPro" id="IPR036689">
    <property type="entry name" value="ESAT-6-like_sf"/>
</dbReference>
<dbReference type="EMBL" id="WEGK01000005">
    <property type="protein sequence ID" value="MQY19537.1"/>
    <property type="molecule type" value="Genomic_DNA"/>
</dbReference>
<name>A0A7K0D1F8_9NOCA</name>
<evidence type="ECO:0000313" key="1">
    <source>
        <dbReference type="EMBL" id="MQY19537.1"/>
    </source>
</evidence>